<dbReference type="InterPro" id="IPR036390">
    <property type="entry name" value="WH_DNA-bd_sf"/>
</dbReference>
<sequence length="121" mass="14098">MLFTHMVERKDQTQLTEIMKAASDPTRRALLTLLAQHGPSRVTALATHFDMSLNSVSKHIKVLEKAGLVVRRTEWREHIIEVQMEPLRLIDMWFDELRSIWAMRLEALDQILTMETANDDD</sequence>
<keyword evidence="3" id="KW-1185">Reference proteome</keyword>
<dbReference type="GO" id="GO:0003700">
    <property type="term" value="F:DNA-binding transcription factor activity"/>
    <property type="evidence" value="ECO:0007669"/>
    <property type="project" value="InterPro"/>
</dbReference>
<dbReference type="PROSITE" id="PS50987">
    <property type="entry name" value="HTH_ARSR_2"/>
    <property type="match status" value="1"/>
</dbReference>
<proteinExistence type="predicted"/>
<dbReference type="SUPFAM" id="SSF46785">
    <property type="entry name" value="Winged helix' DNA-binding domain"/>
    <property type="match status" value="1"/>
</dbReference>
<evidence type="ECO:0000259" key="1">
    <source>
        <dbReference type="PROSITE" id="PS50987"/>
    </source>
</evidence>
<name>A0A1M5J332_9RHOB</name>
<dbReference type="CDD" id="cd00090">
    <property type="entry name" value="HTH_ARSR"/>
    <property type="match status" value="1"/>
</dbReference>
<dbReference type="Gene3D" id="1.10.10.10">
    <property type="entry name" value="Winged helix-like DNA-binding domain superfamily/Winged helix DNA-binding domain"/>
    <property type="match status" value="1"/>
</dbReference>
<dbReference type="SMART" id="SM00418">
    <property type="entry name" value="HTH_ARSR"/>
    <property type="match status" value="1"/>
</dbReference>
<accession>A0A1M5J332</accession>
<dbReference type="STRING" id="870908.SAMN04488044_0530"/>
<protein>
    <submittedName>
        <fullName evidence="2">Transcriptional regulator, ArsR family</fullName>
    </submittedName>
</protein>
<organism evidence="2 3">
    <name type="scientific">Cognatishimia maritima</name>
    <dbReference type="NCBI Taxonomy" id="870908"/>
    <lineage>
        <taxon>Bacteria</taxon>
        <taxon>Pseudomonadati</taxon>
        <taxon>Pseudomonadota</taxon>
        <taxon>Alphaproteobacteria</taxon>
        <taxon>Rhodobacterales</taxon>
        <taxon>Paracoccaceae</taxon>
        <taxon>Cognatishimia</taxon>
    </lineage>
</organism>
<dbReference type="NCBIfam" id="NF033788">
    <property type="entry name" value="HTH_metalloreg"/>
    <property type="match status" value="1"/>
</dbReference>
<dbReference type="AlphaFoldDB" id="A0A1M5J332"/>
<gene>
    <name evidence="2" type="ORF">SAMN04488044_0530</name>
</gene>
<dbReference type="RefSeq" id="WP_242648526.1">
    <property type="nucleotide sequence ID" value="NZ_FQWM01000001.1"/>
</dbReference>
<dbReference type="InterPro" id="IPR036388">
    <property type="entry name" value="WH-like_DNA-bd_sf"/>
</dbReference>
<feature type="domain" description="HTH arsR-type" evidence="1">
    <location>
        <begin position="7"/>
        <end position="104"/>
    </location>
</feature>
<dbReference type="PANTHER" id="PTHR38600:SF1">
    <property type="entry name" value="TRANSCRIPTIONAL REGULATORY PROTEIN"/>
    <property type="match status" value="1"/>
</dbReference>
<dbReference type="PANTHER" id="PTHR38600">
    <property type="entry name" value="TRANSCRIPTIONAL REGULATORY PROTEIN"/>
    <property type="match status" value="1"/>
</dbReference>
<evidence type="ECO:0000313" key="2">
    <source>
        <dbReference type="EMBL" id="SHG34931.1"/>
    </source>
</evidence>
<dbReference type="Pfam" id="PF12840">
    <property type="entry name" value="HTH_20"/>
    <property type="match status" value="1"/>
</dbReference>
<reference evidence="3" key="1">
    <citation type="submission" date="2016-11" db="EMBL/GenBank/DDBJ databases">
        <authorList>
            <person name="Varghese N."/>
            <person name="Submissions S."/>
        </authorList>
    </citation>
    <scope>NUCLEOTIDE SEQUENCE [LARGE SCALE GENOMIC DNA]</scope>
    <source>
        <strain evidence="3">DSM 28223</strain>
    </source>
</reference>
<evidence type="ECO:0000313" key="3">
    <source>
        <dbReference type="Proteomes" id="UP000184211"/>
    </source>
</evidence>
<dbReference type="Proteomes" id="UP000184211">
    <property type="component" value="Unassembled WGS sequence"/>
</dbReference>
<dbReference type="InterPro" id="IPR011991">
    <property type="entry name" value="ArsR-like_HTH"/>
</dbReference>
<dbReference type="InterPro" id="IPR001845">
    <property type="entry name" value="HTH_ArsR_DNA-bd_dom"/>
</dbReference>
<dbReference type="EMBL" id="FQWM01000001">
    <property type="protein sequence ID" value="SHG34931.1"/>
    <property type="molecule type" value="Genomic_DNA"/>
</dbReference>
<dbReference type="PRINTS" id="PR00778">
    <property type="entry name" value="HTHARSR"/>
</dbReference>